<evidence type="ECO:0000313" key="1">
    <source>
        <dbReference type="EMBL" id="AZN29886.1"/>
    </source>
</evidence>
<protein>
    <submittedName>
        <fullName evidence="1">Uncharacterized protein</fullName>
    </submittedName>
</protein>
<name>A0A3S8Z982_9ACTO</name>
<proteinExistence type="predicted"/>
<gene>
    <name evidence="1" type="ORF">EJO69_05895</name>
</gene>
<accession>A0A3S8Z982</accession>
<dbReference type="EMBL" id="CP034438">
    <property type="protein sequence ID" value="AZN29886.1"/>
    <property type="molecule type" value="Genomic_DNA"/>
</dbReference>
<reference evidence="1 2" key="1">
    <citation type="submission" date="2018-12" db="EMBL/GenBank/DDBJ databases">
        <title>Complete genome sequence of Flaviflexus salsibiostraticola KCTC 33148.</title>
        <authorList>
            <person name="Bae J.-W."/>
        </authorList>
    </citation>
    <scope>NUCLEOTIDE SEQUENCE [LARGE SCALE GENOMIC DNA]</scope>
    <source>
        <strain evidence="1 2">KCTC 33148</strain>
    </source>
</reference>
<evidence type="ECO:0000313" key="2">
    <source>
        <dbReference type="Proteomes" id="UP000270021"/>
    </source>
</evidence>
<dbReference type="Proteomes" id="UP000270021">
    <property type="component" value="Chromosome"/>
</dbReference>
<dbReference type="AlphaFoldDB" id="A0A3S8Z982"/>
<sequence length="63" mass="6704">MDRRSAVVVHIVAVIRVVEVVPAASRRVLLDGLDVASLIVPACGETEREGQGKPRSEEGALPE</sequence>
<keyword evidence="2" id="KW-1185">Reference proteome</keyword>
<dbReference type="RefSeq" id="WP_126040150.1">
    <property type="nucleotide sequence ID" value="NZ_CP034438.1"/>
</dbReference>
<dbReference type="KEGG" id="fsl:EJO69_05895"/>
<organism evidence="1 2">
    <name type="scientific">Flaviflexus salsibiostraticola</name>
    <dbReference type="NCBI Taxonomy" id="1282737"/>
    <lineage>
        <taxon>Bacteria</taxon>
        <taxon>Bacillati</taxon>
        <taxon>Actinomycetota</taxon>
        <taxon>Actinomycetes</taxon>
        <taxon>Actinomycetales</taxon>
        <taxon>Actinomycetaceae</taxon>
        <taxon>Flaviflexus</taxon>
    </lineage>
</organism>